<dbReference type="Gene3D" id="3.40.50.150">
    <property type="entry name" value="Vaccinia Virus protein VP39"/>
    <property type="match status" value="1"/>
</dbReference>
<gene>
    <name evidence="2" type="ORF">M9Y10_008447</name>
</gene>
<evidence type="ECO:0000259" key="1">
    <source>
        <dbReference type="Pfam" id="PF13649"/>
    </source>
</evidence>
<dbReference type="CDD" id="cd02440">
    <property type="entry name" value="AdoMet_MTases"/>
    <property type="match status" value="1"/>
</dbReference>
<dbReference type="PANTHER" id="PTHR43464">
    <property type="entry name" value="METHYLTRANSFERASE"/>
    <property type="match status" value="1"/>
</dbReference>
<keyword evidence="3" id="KW-1185">Reference proteome</keyword>
<accession>A0ABR2IYH3</accession>
<evidence type="ECO:0000313" key="2">
    <source>
        <dbReference type="EMBL" id="KAK8870561.1"/>
    </source>
</evidence>
<proteinExistence type="predicted"/>
<dbReference type="SUPFAM" id="SSF53335">
    <property type="entry name" value="S-adenosyl-L-methionine-dependent methyltransferases"/>
    <property type="match status" value="1"/>
</dbReference>
<dbReference type="Pfam" id="PF13649">
    <property type="entry name" value="Methyltransf_25"/>
    <property type="match status" value="1"/>
</dbReference>
<feature type="domain" description="Methyltransferase" evidence="1">
    <location>
        <begin position="42"/>
        <end position="136"/>
    </location>
</feature>
<protein>
    <recommendedName>
        <fullName evidence="1">Methyltransferase domain-containing protein</fullName>
    </recommendedName>
</protein>
<dbReference type="EMBL" id="JAPFFF010000014">
    <property type="protein sequence ID" value="KAK8870561.1"/>
    <property type="molecule type" value="Genomic_DNA"/>
</dbReference>
<dbReference type="InterPro" id="IPR041698">
    <property type="entry name" value="Methyltransf_25"/>
</dbReference>
<reference evidence="2 3" key="1">
    <citation type="submission" date="2024-04" db="EMBL/GenBank/DDBJ databases">
        <title>Tritrichomonas musculus Genome.</title>
        <authorList>
            <person name="Alves-Ferreira E."/>
            <person name="Grigg M."/>
            <person name="Lorenzi H."/>
            <person name="Galac M."/>
        </authorList>
    </citation>
    <scope>NUCLEOTIDE SEQUENCE [LARGE SCALE GENOMIC DNA]</scope>
    <source>
        <strain evidence="2 3">EAF2021</strain>
    </source>
</reference>
<comment type="caution">
    <text evidence="2">The sequence shown here is derived from an EMBL/GenBank/DDBJ whole genome shotgun (WGS) entry which is preliminary data.</text>
</comment>
<name>A0ABR2IYH3_9EUKA</name>
<dbReference type="InterPro" id="IPR029063">
    <property type="entry name" value="SAM-dependent_MTases_sf"/>
</dbReference>
<evidence type="ECO:0000313" key="3">
    <source>
        <dbReference type="Proteomes" id="UP001470230"/>
    </source>
</evidence>
<sequence length="219" mass="25379">MIESKPWKWEIVDKNDKHWNTPANDMYFLLNSWKQKGFKTFLDVGCGFGRNSIFMAKNGFEVSGFDLSDLSIKITEKKAEEQGVEFKKLVVSDMLNFPFENDSFDCILALNVISHTNIKGFKQILNEIKRVLKSGGEVYFTVGSKDSYWFTNPICTYVDECTRIRVEDGPENGIPHFYINDEDCQTLFNDFTIISIKYVRDITQNGGNSPHYFVWLKNQ</sequence>
<dbReference type="Proteomes" id="UP001470230">
    <property type="component" value="Unassembled WGS sequence"/>
</dbReference>
<organism evidence="2 3">
    <name type="scientific">Tritrichomonas musculus</name>
    <dbReference type="NCBI Taxonomy" id="1915356"/>
    <lineage>
        <taxon>Eukaryota</taxon>
        <taxon>Metamonada</taxon>
        <taxon>Parabasalia</taxon>
        <taxon>Tritrichomonadida</taxon>
        <taxon>Tritrichomonadidae</taxon>
        <taxon>Tritrichomonas</taxon>
    </lineage>
</organism>